<reference evidence="7" key="1">
    <citation type="submission" date="2020-05" db="EMBL/GenBank/DDBJ databases">
        <authorList>
            <person name="Chiriac C."/>
            <person name="Salcher M."/>
            <person name="Ghai R."/>
            <person name="Kavagutti S V."/>
        </authorList>
    </citation>
    <scope>NUCLEOTIDE SEQUENCE</scope>
</reference>
<keyword evidence="4" id="KW-0560">Oxidoreductase</keyword>
<dbReference type="GO" id="GO:0047545">
    <property type="term" value="F:(S)-2-hydroxyglutarate dehydrogenase activity"/>
    <property type="evidence" value="ECO:0007669"/>
    <property type="project" value="TreeGrafter"/>
</dbReference>
<dbReference type="GO" id="GO:0005737">
    <property type="term" value="C:cytoplasm"/>
    <property type="evidence" value="ECO:0007669"/>
    <property type="project" value="TreeGrafter"/>
</dbReference>
<protein>
    <submittedName>
        <fullName evidence="7">Unannotated protein</fullName>
    </submittedName>
</protein>
<dbReference type="Gene3D" id="3.30.9.10">
    <property type="entry name" value="D-Amino Acid Oxidase, subunit A, domain 2"/>
    <property type="match status" value="1"/>
</dbReference>
<accession>A0A6J5Z4A7</accession>
<evidence type="ECO:0000256" key="2">
    <source>
        <dbReference type="ARBA" id="ARBA00022630"/>
    </source>
</evidence>
<dbReference type="EMBL" id="CAESAO010000006">
    <property type="protein sequence ID" value="CAB4335259.1"/>
    <property type="molecule type" value="Genomic_DNA"/>
</dbReference>
<dbReference type="Gene3D" id="3.50.50.60">
    <property type="entry name" value="FAD/NAD(P)-binding domain"/>
    <property type="match status" value="1"/>
</dbReference>
<dbReference type="InterPro" id="IPR006076">
    <property type="entry name" value="FAD-dep_OxRdtase"/>
</dbReference>
<gene>
    <name evidence="7" type="ORF">UFOPK3522_00137</name>
</gene>
<feature type="domain" description="FAD dependent oxidoreductase" evidence="6">
    <location>
        <begin position="29"/>
        <end position="414"/>
    </location>
</feature>
<dbReference type="Pfam" id="PF01266">
    <property type="entry name" value="DAO"/>
    <property type="match status" value="1"/>
</dbReference>
<evidence type="ECO:0000256" key="3">
    <source>
        <dbReference type="ARBA" id="ARBA00022827"/>
    </source>
</evidence>
<comment type="similarity">
    <text evidence="5">Belongs to the L2HGDH family.</text>
</comment>
<evidence type="ECO:0000256" key="1">
    <source>
        <dbReference type="ARBA" id="ARBA00001974"/>
    </source>
</evidence>
<organism evidence="7">
    <name type="scientific">freshwater metagenome</name>
    <dbReference type="NCBI Taxonomy" id="449393"/>
    <lineage>
        <taxon>unclassified sequences</taxon>
        <taxon>metagenomes</taxon>
        <taxon>ecological metagenomes</taxon>
    </lineage>
</organism>
<evidence type="ECO:0000313" key="7">
    <source>
        <dbReference type="EMBL" id="CAB4335259.1"/>
    </source>
</evidence>
<dbReference type="InterPro" id="IPR036188">
    <property type="entry name" value="FAD/NAD-bd_sf"/>
</dbReference>
<evidence type="ECO:0000256" key="4">
    <source>
        <dbReference type="ARBA" id="ARBA00023002"/>
    </source>
</evidence>
<comment type="cofactor">
    <cofactor evidence="1">
        <name>FAD</name>
        <dbReference type="ChEBI" id="CHEBI:57692"/>
    </cofactor>
</comment>
<dbReference type="NCBIfam" id="NF008726">
    <property type="entry name" value="PRK11728.1"/>
    <property type="match status" value="1"/>
</dbReference>
<name>A0A6J5Z4A7_9ZZZZ</name>
<sequence>MNRASGTAILGSVTSAVSSRPESVPSSCDLIVVGAGIIGLAVAREALVREPGASVVVLECEHQIASHQSSHNSGVIHAGIYYEPGSLKAKLCVEGAAALYRLCDELGVATDAIGKLIVATNAAELPRLDRLHERAVANGVRVEKLNGAQLREIEPRASGIAALHSPDTGIVDYAAVCAALAGDVEARGGTVITGCAVERVENADGGARVIHARGVTDCSGAIVCAGLQSDRLAQASGATADPRIIPFRGAYFTLRRPELVRGLIYPVPDPALPFLGVHLTRRIGGDVIVGPTALPATARSGYRGWRINPRDLFATLSWPGSYRMAWRWRRQAPRELAWAFSSSAYAREASRLVSGLGADDLDPSFAGIRAQAVGRDGALIDDFVFAGEGRIVQLRNAPSPAATASLAIAAHCCDRLGPIADGEPRQRPAS</sequence>
<dbReference type="AlphaFoldDB" id="A0A6J5Z4A7"/>
<dbReference type="PANTHER" id="PTHR43104:SF2">
    <property type="entry name" value="L-2-HYDROXYGLUTARATE DEHYDROGENASE, MITOCHONDRIAL"/>
    <property type="match status" value="1"/>
</dbReference>
<evidence type="ECO:0000256" key="5">
    <source>
        <dbReference type="ARBA" id="ARBA00037941"/>
    </source>
</evidence>
<keyword evidence="2" id="KW-0285">Flavoprotein</keyword>
<proteinExistence type="inferred from homology"/>
<evidence type="ECO:0000259" key="6">
    <source>
        <dbReference type="Pfam" id="PF01266"/>
    </source>
</evidence>
<dbReference type="PANTHER" id="PTHR43104">
    <property type="entry name" value="L-2-HYDROXYGLUTARATE DEHYDROGENASE, MITOCHONDRIAL"/>
    <property type="match status" value="1"/>
</dbReference>
<keyword evidence="3" id="KW-0274">FAD</keyword>
<dbReference type="SUPFAM" id="SSF51905">
    <property type="entry name" value="FAD/NAD(P)-binding domain"/>
    <property type="match status" value="1"/>
</dbReference>